<feature type="region of interest" description="Disordered" evidence="1">
    <location>
        <begin position="1"/>
        <end position="26"/>
    </location>
</feature>
<name>A0ABP5C4X9_9ACTN</name>
<dbReference type="Proteomes" id="UP001499854">
    <property type="component" value="Unassembled WGS sequence"/>
</dbReference>
<dbReference type="Pfam" id="PF01740">
    <property type="entry name" value="STAS"/>
    <property type="match status" value="1"/>
</dbReference>
<dbReference type="InterPro" id="IPR002645">
    <property type="entry name" value="STAS_dom"/>
</dbReference>
<sequence>MNSTTQPDPRRRRRFSAAEGTPPGSLRVTVHDTLQGAVVTLKGYLDLSTTPTLDAACSGVLDFSHNQQVAADLAQLSFCDSTGASTLLRFHRQAQEAEGWLRLCAAGPTLRRILRITDPAKTLRCYSSPMEAFADV</sequence>
<reference evidence="4" key="1">
    <citation type="journal article" date="2019" name="Int. J. Syst. Evol. Microbiol.">
        <title>The Global Catalogue of Microorganisms (GCM) 10K type strain sequencing project: providing services to taxonomists for standard genome sequencing and annotation.</title>
        <authorList>
            <consortium name="The Broad Institute Genomics Platform"/>
            <consortium name="The Broad Institute Genome Sequencing Center for Infectious Disease"/>
            <person name="Wu L."/>
            <person name="Ma J."/>
        </authorList>
    </citation>
    <scope>NUCLEOTIDE SEQUENCE [LARGE SCALE GENOMIC DNA]</scope>
    <source>
        <strain evidence="4">JCM 16013</strain>
    </source>
</reference>
<dbReference type="RefSeq" id="WP_344655790.1">
    <property type="nucleotide sequence ID" value="NZ_BAAAQM010000004.1"/>
</dbReference>
<dbReference type="CDD" id="cd07043">
    <property type="entry name" value="STAS_anti-anti-sigma_factors"/>
    <property type="match status" value="1"/>
</dbReference>
<evidence type="ECO:0000256" key="1">
    <source>
        <dbReference type="SAM" id="MobiDB-lite"/>
    </source>
</evidence>
<dbReference type="PROSITE" id="PS50801">
    <property type="entry name" value="STAS"/>
    <property type="match status" value="1"/>
</dbReference>
<gene>
    <name evidence="3" type="ORF">GCM10009838_10690</name>
</gene>
<organism evidence="3 4">
    <name type="scientific">Catenulispora subtropica</name>
    <dbReference type="NCBI Taxonomy" id="450798"/>
    <lineage>
        <taxon>Bacteria</taxon>
        <taxon>Bacillati</taxon>
        <taxon>Actinomycetota</taxon>
        <taxon>Actinomycetes</taxon>
        <taxon>Catenulisporales</taxon>
        <taxon>Catenulisporaceae</taxon>
        <taxon>Catenulispora</taxon>
    </lineage>
</organism>
<protein>
    <submittedName>
        <fullName evidence="3">STAS domain-containing protein</fullName>
    </submittedName>
</protein>
<dbReference type="EMBL" id="BAAAQM010000004">
    <property type="protein sequence ID" value="GAA1956638.1"/>
    <property type="molecule type" value="Genomic_DNA"/>
</dbReference>
<dbReference type="PANTHER" id="PTHR33495">
    <property type="entry name" value="ANTI-SIGMA FACTOR ANTAGONIST TM_1081-RELATED-RELATED"/>
    <property type="match status" value="1"/>
</dbReference>
<dbReference type="PANTHER" id="PTHR33495:SF2">
    <property type="entry name" value="ANTI-SIGMA FACTOR ANTAGONIST TM_1081-RELATED"/>
    <property type="match status" value="1"/>
</dbReference>
<dbReference type="InterPro" id="IPR036513">
    <property type="entry name" value="STAS_dom_sf"/>
</dbReference>
<accession>A0ABP5C4X9</accession>
<proteinExistence type="predicted"/>
<keyword evidence="4" id="KW-1185">Reference proteome</keyword>
<evidence type="ECO:0000259" key="2">
    <source>
        <dbReference type="PROSITE" id="PS50801"/>
    </source>
</evidence>
<evidence type="ECO:0000313" key="4">
    <source>
        <dbReference type="Proteomes" id="UP001499854"/>
    </source>
</evidence>
<evidence type="ECO:0000313" key="3">
    <source>
        <dbReference type="EMBL" id="GAA1956638.1"/>
    </source>
</evidence>
<dbReference type="Gene3D" id="3.30.750.24">
    <property type="entry name" value="STAS domain"/>
    <property type="match status" value="1"/>
</dbReference>
<feature type="domain" description="STAS" evidence="2">
    <location>
        <begin position="38"/>
        <end position="136"/>
    </location>
</feature>
<dbReference type="SUPFAM" id="SSF52091">
    <property type="entry name" value="SpoIIaa-like"/>
    <property type="match status" value="1"/>
</dbReference>
<comment type="caution">
    <text evidence="3">The sequence shown here is derived from an EMBL/GenBank/DDBJ whole genome shotgun (WGS) entry which is preliminary data.</text>
</comment>